<protein>
    <submittedName>
        <fullName evidence="1">CoA-transferase family III</fullName>
    </submittedName>
</protein>
<dbReference type="Pfam" id="PF02515">
    <property type="entry name" value="CoA_transf_3"/>
    <property type="match status" value="1"/>
</dbReference>
<dbReference type="EMBL" id="FXUL01000048">
    <property type="protein sequence ID" value="SMP81795.1"/>
    <property type="molecule type" value="Genomic_DNA"/>
</dbReference>
<sequence>MLDLSHALAGPYCSTLLADFGADVIKI</sequence>
<evidence type="ECO:0000313" key="2">
    <source>
        <dbReference type="Proteomes" id="UP001158049"/>
    </source>
</evidence>
<proteinExistence type="predicted"/>
<accession>A0ABY1QYX2</accession>
<reference evidence="1 2" key="1">
    <citation type="submission" date="2017-05" db="EMBL/GenBank/DDBJ databases">
        <authorList>
            <person name="Varghese N."/>
            <person name="Submissions S."/>
        </authorList>
    </citation>
    <scope>NUCLEOTIDE SEQUENCE [LARGE SCALE GENOMIC DNA]</scope>
    <source>
        <strain evidence="1 2">DSM 26001</strain>
    </source>
</reference>
<dbReference type="InterPro" id="IPR023606">
    <property type="entry name" value="CoA-Trfase_III_dom_1_sf"/>
</dbReference>
<dbReference type="Proteomes" id="UP001158049">
    <property type="component" value="Unassembled WGS sequence"/>
</dbReference>
<dbReference type="SUPFAM" id="SSF89796">
    <property type="entry name" value="CoA-transferase family III (CaiB/BaiF)"/>
    <property type="match status" value="1"/>
</dbReference>
<feature type="non-terminal residue" evidence="1">
    <location>
        <position position="27"/>
    </location>
</feature>
<organism evidence="1 2">
    <name type="scientific">Noviherbaspirillum suwonense</name>
    <dbReference type="NCBI Taxonomy" id="1224511"/>
    <lineage>
        <taxon>Bacteria</taxon>
        <taxon>Pseudomonadati</taxon>
        <taxon>Pseudomonadota</taxon>
        <taxon>Betaproteobacteria</taxon>
        <taxon>Burkholderiales</taxon>
        <taxon>Oxalobacteraceae</taxon>
        <taxon>Noviherbaspirillum</taxon>
    </lineage>
</organism>
<dbReference type="InterPro" id="IPR003673">
    <property type="entry name" value="CoA-Trfase_fam_III"/>
</dbReference>
<evidence type="ECO:0000313" key="1">
    <source>
        <dbReference type="EMBL" id="SMP81795.1"/>
    </source>
</evidence>
<comment type="caution">
    <text evidence="1">The sequence shown here is derived from an EMBL/GenBank/DDBJ whole genome shotgun (WGS) entry which is preliminary data.</text>
</comment>
<gene>
    <name evidence="1" type="ORF">SAMN06295970_14810</name>
</gene>
<keyword evidence="2" id="KW-1185">Reference proteome</keyword>
<dbReference type="Gene3D" id="3.40.50.10540">
    <property type="entry name" value="Crotonobetainyl-coa:carnitine coa-transferase, domain 1"/>
    <property type="match status" value="1"/>
</dbReference>
<name>A0ABY1QYX2_9BURK</name>